<comment type="caution">
    <text evidence="4">The sequence shown here is derived from an EMBL/GenBank/DDBJ whole genome shotgun (WGS) entry which is preliminary data.</text>
</comment>
<dbReference type="CDD" id="cd00067">
    <property type="entry name" value="GAL4"/>
    <property type="match status" value="1"/>
</dbReference>
<dbReference type="AlphaFoldDB" id="A0A2C5XHG7"/>
<dbReference type="Pfam" id="PF00172">
    <property type="entry name" value="Zn_clus"/>
    <property type="match status" value="1"/>
</dbReference>
<dbReference type="PANTHER" id="PTHR38111">
    <property type="entry name" value="ZN(2)-C6 FUNGAL-TYPE DOMAIN-CONTAINING PROTEIN-RELATED"/>
    <property type="match status" value="1"/>
</dbReference>
<dbReference type="Proteomes" id="UP000226431">
    <property type="component" value="Unassembled WGS sequence"/>
</dbReference>
<dbReference type="PROSITE" id="PS00463">
    <property type="entry name" value="ZN2_CY6_FUNGAL_1"/>
    <property type="match status" value="1"/>
</dbReference>
<dbReference type="SMART" id="SM00066">
    <property type="entry name" value="GAL4"/>
    <property type="match status" value="1"/>
</dbReference>
<dbReference type="OrthoDB" id="3145928at2759"/>
<dbReference type="SUPFAM" id="SSF57701">
    <property type="entry name" value="Zn2/Cys6 DNA-binding domain"/>
    <property type="match status" value="1"/>
</dbReference>
<evidence type="ECO:0000313" key="5">
    <source>
        <dbReference type="Proteomes" id="UP000226431"/>
    </source>
</evidence>
<evidence type="ECO:0000256" key="1">
    <source>
        <dbReference type="ARBA" id="ARBA00023242"/>
    </source>
</evidence>
<reference evidence="4 5" key="1">
    <citation type="submission" date="2017-06" db="EMBL/GenBank/DDBJ databases">
        <title>Ant-infecting Ophiocordyceps genomes reveal a high diversity of potential behavioral manipulation genes and a possible major role for enterotoxins.</title>
        <authorList>
            <person name="De Bekker C."/>
            <person name="Evans H.C."/>
            <person name="Brachmann A."/>
            <person name="Hughes D.P."/>
        </authorList>
    </citation>
    <scope>NUCLEOTIDE SEQUENCE [LARGE SCALE GENOMIC DNA]</scope>
    <source>
        <strain evidence="4 5">Map16</strain>
    </source>
</reference>
<dbReference type="STRING" id="2004952.A0A2C5XHG7"/>
<dbReference type="GO" id="GO:0000981">
    <property type="term" value="F:DNA-binding transcription factor activity, RNA polymerase II-specific"/>
    <property type="evidence" value="ECO:0007669"/>
    <property type="project" value="InterPro"/>
</dbReference>
<protein>
    <recommendedName>
        <fullName evidence="3">Zn(2)-C6 fungal-type domain-containing protein</fullName>
    </recommendedName>
</protein>
<evidence type="ECO:0000313" key="4">
    <source>
        <dbReference type="EMBL" id="PHH72559.1"/>
    </source>
</evidence>
<sequence>MVGVPGKYKGCETCRRRRVKCSNERPFCKNCVNNGRQCEGYERERVFITGTLETKGRVASHPKRAGSASKNRNKAAGSVHAVRSGSKPQIVPTRPLTSAWDDSVTLSGHGVEASVRLTALQTSLQNVVDRRADDATGISLSLPPFVAPELQAQADGGGELNAKARCLVRMGGVYDAHDLTDGYCAFLFEQSQCHDAPNACAEPWDSPSQQASLVKRLGPKSFTTFPNHQYFVRVYRPLAVSLALLGRRDSFLSEQDWMSTPWTGHPKSPLDRLFDVVLRLPSILATADELLPLPATMTRRIRAQDLLQDCLIIEMHFHEWLQSVTTGAEGQHAPYWSQDESGGEIPFANPYAFRDGLTALMMLYYWMALIPFHRCIDSLHEAIFQPVVDAYPNMWPDLPPNLQIDPSQYQDGRELAANICRGLNAALDTTTQPDILVAPMTVAMDFYRNINATSQDGVLEILWLEAFQRRLTFKVQYIAGILQQQRWVEVARY</sequence>
<gene>
    <name evidence="4" type="ORF">CDD80_4459</name>
</gene>
<feature type="region of interest" description="Disordered" evidence="2">
    <location>
        <begin position="55"/>
        <end position="95"/>
    </location>
</feature>
<keyword evidence="5" id="KW-1185">Reference proteome</keyword>
<dbReference type="EMBL" id="NJES01000410">
    <property type="protein sequence ID" value="PHH72559.1"/>
    <property type="molecule type" value="Genomic_DNA"/>
</dbReference>
<accession>A0A2C5XHG7</accession>
<dbReference type="Gene3D" id="4.10.240.10">
    <property type="entry name" value="Zn(2)-C6 fungal-type DNA-binding domain"/>
    <property type="match status" value="1"/>
</dbReference>
<organism evidence="4 5">
    <name type="scientific">Ophiocordyceps camponoti-rufipedis</name>
    <dbReference type="NCBI Taxonomy" id="2004952"/>
    <lineage>
        <taxon>Eukaryota</taxon>
        <taxon>Fungi</taxon>
        <taxon>Dikarya</taxon>
        <taxon>Ascomycota</taxon>
        <taxon>Pezizomycotina</taxon>
        <taxon>Sordariomycetes</taxon>
        <taxon>Hypocreomycetidae</taxon>
        <taxon>Hypocreales</taxon>
        <taxon>Ophiocordycipitaceae</taxon>
        <taxon>Ophiocordyceps</taxon>
    </lineage>
</organism>
<feature type="domain" description="Zn(2)-C6 fungal-type" evidence="3">
    <location>
        <begin position="10"/>
        <end position="38"/>
    </location>
</feature>
<evidence type="ECO:0000256" key="2">
    <source>
        <dbReference type="SAM" id="MobiDB-lite"/>
    </source>
</evidence>
<dbReference type="InterPro" id="IPR053178">
    <property type="entry name" value="Osmoadaptation_assoc"/>
</dbReference>
<dbReference type="InterPro" id="IPR001138">
    <property type="entry name" value="Zn2Cys6_DnaBD"/>
</dbReference>
<proteinExistence type="predicted"/>
<name>A0A2C5XHG7_9HYPO</name>
<dbReference type="InterPro" id="IPR036864">
    <property type="entry name" value="Zn2-C6_fun-type_DNA-bd_sf"/>
</dbReference>
<keyword evidence="1" id="KW-0539">Nucleus</keyword>
<evidence type="ECO:0000259" key="3">
    <source>
        <dbReference type="PROSITE" id="PS50048"/>
    </source>
</evidence>
<dbReference type="PROSITE" id="PS50048">
    <property type="entry name" value="ZN2_CY6_FUNGAL_2"/>
    <property type="match status" value="1"/>
</dbReference>
<dbReference type="GO" id="GO:0008270">
    <property type="term" value="F:zinc ion binding"/>
    <property type="evidence" value="ECO:0007669"/>
    <property type="project" value="InterPro"/>
</dbReference>